<dbReference type="Proteomes" id="UP000067598">
    <property type="component" value="Unassembled WGS sequence"/>
</dbReference>
<sequence>MKKHNLLFLFALTFLLVPTNTPVMAAKYSASEAKKVRTFQKSYHRLSQKNYNQTTLFTVQPNFGIPFSAGVLDPDYIKTSMAYVNYYRSLVGLPDDTNYANDNVNAQLGAAALASVNAEQNLRAHGLQGYVKPGYISDTDWDTAENTTLGNINFSESTSGTTAGEIVTDLIREDNNIAGNGNIGHRGMILSTRATRMGIGAAYGTENNVLYSVEHGLFADDILRQPVKSRIVYPAAGVFPYELVGGKTPWSYSTTERISGQPKIYITDLITKKKRQATQVRNFGTALYGDGYTTTITYRPGKTKLISTHKYRVQIGKHYSYSFKFFRQNSTLKNKQIVKHRK</sequence>
<name>A0A109DGB6_9LACO</name>
<evidence type="ECO:0000313" key="3">
    <source>
        <dbReference type="Proteomes" id="UP000067598"/>
    </source>
</evidence>
<reference evidence="2 3" key="1">
    <citation type="journal article" date="2016" name="Microbiology (Mosc.)">
        <title>Comparison of Lactobacillus crispatus isolates from Lactobacillus-dominated vaginal microbiomes with isolates from microbiomes containing bacterial vaginosis-associated bacteria.</title>
        <authorList>
            <person name="Abdelmaksoud A.A."/>
            <person name="Koparde V.N."/>
            <person name="Sheth N.U."/>
            <person name="Serrano M.G."/>
            <person name="Glascock A.L."/>
            <person name="Fettweis J.M."/>
            <person name="Strauss Iii J.F."/>
            <person name="Buck G.A."/>
            <person name="Jefferson K.K."/>
        </authorList>
    </citation>
    <scope>NUCLEOTIDE SEQUENCE [LARGE SCALE GENOMIC DNA]</scope>
    <source>
        <strain evidence="2 3">VMC3</strain>
    </source>
</reference>
<keyword evidence="1" id="KW-0732">Signal</keyword>
<comment type="caution">
    <text evidence="2">The sequence shown here is derived from an EMBL/GenBank/DDBJ whole genome shotgun (WGS) entry which is preliminary data.</text>
</comment>
<protein>
    <recommendedName>
        <fullName evidence="4">CAP domain-containing protein</fullName>
    </recommendedName>
</protein>
<evidence type="ECO:0008006" key="4">
    <source>
        <dbReference type="Google" id="ProtNLM"/>
    </source>
</evidence>
<gene>
    <name evidence="2" type="ORF">AEL95_00110</name>
</gene>
<proteinExistence type="predicted"/>
<feature type="signal peptide" evidence="1">
    <location>
        <begin position="1"/>
        <end position="25"/>
    </location>
</feature>
<evidence type="ECO:0000313" key="2">
    <source>
        <dbReference type="EMBL" id="KWU04942.1"/>
    </source>
</evidence>
<dbReference type="AlphaFoldDB" id="A0A109DGB6"/>
<dbReference type="EMBL" id="LJGP01000001">
    <property type="protein sequence ID" value="KWU04942.1"/>
    <property type="molecule type" value="Genomic_DNA"/>
</dbReference>
<evidence type="ECO:0000256" key="1">
    <source>
        <dbReference type="SAM" id="SignalP"/>
    </source>
</evidence>
<feature type="chain" id="PRO_5007134067" description="CAP domain-containing protein" evidence="1">
    <location>
        <begin position="26"/>
        <end position="342"/>
    </location>
</feature>
<dbReference type="RefSeq" id="WP_060461566.1">
    <property type="nucleotide sequence ID" value="NZ_AP025162.1"/>
</dbReference>
<accession>A0A109DGB6</accession>
<organism evidence="2 3">
    <name type="scientific">Lactobacillus crispatus</name>
    <dbReference type="NCBI Taxonomy" id="47770"/>
    <lineage>
        <taxon>Bacteria</taxon>
        <taxon>Bacillati</taxon>
        <taxon>Bacillota</taxon>
        <taxon>Bacilli</taxon>
        <taxon>Lactobacillales</taxon>
        <taxon>Lactobacillaceae</taxon>
        <taxon>Lactobacillus</taxon>
    </lineage>
</organism>
<dbReference type="PATRIC" id="fig|47770.28.peg.25"/>